<protein>
    <submittedName>
        <fullName evidence="7">HOOK N-terminal domain-containing protein</fullName>
    </submittedName>
</protein>
<reference evidence="7" key="1">
    <citation type="submission" date="2022-11" db="UniProtKB">
        <authorList>
            <consortium name="WormBaseParasite"/>
        </authorList>
    </citation>
    <scope>IDENTIFICATION</scope>
</reference>
<dbReference type="GO" id="GO:0031122">
    <property type="term" value="P:cytoplasmic microtubule organization"/>
    <property type="evidence" value="ECO:0007669"/>
    <property type="project" value="TreeGrafter"/>
</dbReference>
<dbReference type="AlphaFoldDB" id="A0A915K355"/>
<dbReference type="SUPFAM" id="SSF116907">
    <property type="entry name" value="Hook domain"/>
    <property type="match status" value="1"/>
</dbReference>
<dbReference type="GO" id="GO:0005737">
    <property type="term" value="C:cytoplasm"/>
    <property type="evidence" value="ECO:0007669"/>
    <property type="project" value="UniProtKB-SubCell"/>
</dbReference>
<evidence type="ECO:0000313" key="7">
    <source>
        <dbReference type="WBParaSite" id="nRc.2.0.1.t32263-RA"/>
    </source>
</evidence>
<dbReference type="CDD" id="cd22223">
    <property type="entry name" value="HkD_HkRP"/>
    <property type="match status" value="1"/>
</dbReference>
<evidence type="ECO:0000256" key="3">
    <source>
        <dbReference type="ARBA" id="ARBA00023054"/>
    </source>
</evidence>
<accession>A0A915K355</accession>
<proteinExistence type="predicted"/>
<keyword evidence="3 4" id="KW-0175">Coiled coil</keyword>
<organism evidence="6 7">
    <name type="scientific">Romanomermis culicivorax</name>
    <name type="common">Nematode worm</name>
    <dbReference type="NCBI Taxonomy" id="13658"/>
    <lineage>
        <taxon>Eukaryota</taxon>
        <taxon>Metazoa</taxon>
        <taxon>Ecdysozoa</taxon>
        <taxon>Nematoda</taxon>
        <taxon>Enoplea</taxon>
        <taxon>Dorylaimia</taxon>
        <taxon>Mermithida</taxon>
        <taxon>Mermithoidea</taxon>
        <taxon>Mermithidae</taxon>
        <taxon>Romanomermis</taxon>
    </lineage>
</organism>
<keyword evidence="2" id="KW-0963">Cytoplasm</keyword>
<dbReference type="WBParaSite" id="nRc.2.0.1.t32263-RA">
    <property type="protein sequence ID" value="nRc.2.0.1.t32263-RA"/>
    <property type="gene ID" value="nRc.2.0.1.g32263"/>
</dbReference>
<evidence type="ECO:0000256" key="2">
    <source>
        <dbReference type="ARBA" id="ARBA00022490"/>
    </source>
</evidence>
<dbReference type="InterPro" id="IPR036872">
    <property type="entry name" value="CH_dom_sf"/>
</dbReference>
<dbReference type="InterPro" id="IPR043936">
    <property type="entry name" value="HOOK_N"/>
</dbReference>
<dbReference type="GO" id="GO:0051959">
    <property type="term" value="F:dynein light intermediate chain binding"/>
    <property type="evidence" value="ECO:0007669"/>
    <property type="project" value="TreeGrafter"/>
</dbReference>
<evidence type="ECO:0000259" key="5">
    <source>
        <dbReference type="Pfam" id="PF19047"/>
    </source>
</evidence>
<dbReference type="Gene3D" id="1.10.418.10">
    <property type="entry name" value="Calponin-like domain"/>
    <property type="match status" value="1"/>
</dbReference>
<dbReference type="GO" id="GO:0030705">
    <property type="term" value="P:cytoskeleton-dependent intracellular transport"/>
    <property type="evidence" value="ECO:0007669"/>
    <property type="project" value="InterPro"/>
</dbReference>
<comment type="subcellular location">
    <subcellularLocation>
        <location evidence="1">Cytoplasm</location>
    </subcellularLocation>
</comment>
<dbReference type="GO" id="GO:0005813">
    <property type="term" value="C:centrosome"/>
    <property type="evidence" value="ECO:0007669"/>
    <property type="project" value="TreeGrafter"/>
</dbReference>
<sequence length="347" mass="39560">MIDWYLLFDWVRNDSFGLGTWSSVKASTYAKPGTGLCPVPGPTAIRSAIASFDNFKQTQQQNLGGPAYYRRLCDGYEINIVLETLINNRNNIYLTNANNGFDTIGRIKNWRRFLHNVLLYYSDVLNQLIVMPLPDLLTIARNPFPEGSGHEMKKVLLLLLGCAVQSEKKEEFINKIKELDVSLQETIVNLIRKVTHDVDCVLNVQALELDPEDQPTTVVLHQLQRVIKERDLYANTILEMGQDQESDCSSSQSMCNGDVCARKLPESLQHVNHGSCETDKELVSNNENGFELADLKAKLRKLRQELDDKNEQLQFYKEDLEDKESKLNNLTVEHRVKATLLIKGYII</sequence>
<feature type="domain" description="HOOK N-terminal" evidence="5">
    <location>
        <begin position="106"/>
        <end position="191"/>
    </location>
</feature>
<dbReference type="Proteomes" id="UP000887565">
    <property type="component" value="Unplaced"/>
</dbReference>
<dbReference type="PANTHER" id="PTHR18947:SF28">
    <property type="entry name" value="GIRDIN, ISOFORM A"/>
    <property type="match status" value="1"/>
</dbReference>
<evidence type="ECO:0000256" key="1">
    <source>
        <dbReference type="ARBA" id="ARBA00004496"/>
    </source>
</evidence>
<feature type="coiled-coil region" evidence="4">
    <location>
        <begin position="285"/>
        <end position="333"/>
    </location>
</feature>
<evidence type="ECO:0000313" key="6">
    <source>
        <dbReference type="Proteomes" id="UP000887565"/>
    </source>
</evidence>
<dbReference type="Pfam" id="PF19047">
    <property type="entry name" value="HOOK_N"/>
    <property type="match status" value="1"/>
</dbReference>
<evidence type="ECO:0000256" key="4">
    <source>
        <dbReference type="SAM" id="Coils"/>
    </source>
</evidence>
<dbReference type="GO" id="GO:0008017">
    <property type="term" value="F:microtubule binding"/>
    <property type="evidence" value="ECO:0007669"/>
    <property type="project" value="TreeGrafter"/>
</dbReference>
<name>A0A915K355_ROMCU</name>
<dbReference type="PANTHER" id="PTHR18947">
    <property type="entry name" value="HOOK PROTEINS"/>
    <property type="match status" value="1"/>
</dbReference>
<keyword evidence="6" id="KW-1185">Reference proteome</keyword>